<dbReference type="HOGENOM" id="CLU_018552_9_0_1"/>
<reference evidence="5" key="2">
    <citation type="submission" date="2015-01" db="EMBL/GenBank/DDBJ databases">
        <title>Evolutionary Origins and Diversification of the Mycorrhizal Mutualists.</title>
        <authorList>
            <consortium name="DOE Joint Genome Institute"/>
            <consortium name="Mycorrhizal Genomics Consortium"/>
            <person name="Kohler A."/>
            <person name="Kuo A."/>
            <person name="Nagy L.G."/>
            <person name="Floudas D."/>
            <person name="Copeland A."/>
            <person name="Barry K.W."/>
            <person name="Cichocki N."/>
            <person name="Veneault-Fourrey C."/>
            <person name="LaButti K."/>
            <person name="Lindquist E.A."/>
            <person name="Lipzen A."/>
            <person name="Lundell T."/>
            <person name="Morin E."/>
            <person name="Murat C."/>
            <person name="Riley R."/>
            <person name="Ohm R."/>
            <person name="Sun H."/>
            <person name="Tunlid A."/>
            <person name="Henrissat B."/>
            <person name="Grigoriev I.V."/>
            <person name="Hibbett D.S."/>
            <person name="Martin F."/>
        </authorList>
    </citation>
    <scope>NUCLEOTIDE SEQUENCE [LARGE SCALE GENOMIC DNA]</scope>
    <source>
        <strain evidence="5">Marx 270</strain>
    </source>
</reference>
<dbReference type="InParanoid" id="A0A0C3JIU2"/>
<dbReference type="InterPro" id="IPR027806">
    <property type="entry name" value="HARBI1_dom"/>
</dbReference>
<organism evidence="4 5">
    <name type="scientific">Pisolithus tinctorius Marx 270</name>
    <dbReference type="NCBI Taxonomy" id="870435"/>
    <lineage>
        <taxon>Eukaryota</taxon>
        <taxon>Fungi</taxon>
        <taxon>Dikarya</taxon>
        <taxon>Basidiomycota</taxon>
        <taxon>Agaricomycotina</taxon>
        <taxon>Agaricomycetes</taxon>
        <taxon>Agaricomycetidae</taxon>
        <taxon>Boletales</taxon>
        <taxon>Sclerodermatineae</taxon>
        <taxon>Pisolithaceae</taxon>
        <taxon>Pisolithus</taxon>
    </lineage>
</organism>
<dbReference type="EMBL" id="KN832028">
    <property type="protein sequence ID" value="KIN97521.1"/>
    <property type="molecule type" value="Genomic_DNA"/>
</dbReference>
<evidence type="ECO:0000256" key="1">
    <source>
        <dbReference type="ARBA" id="ARBA00001968"/>
    </source>
</evidence>
<dbReference type="OrthoDB" id="2659088at2759"/>
<dbReference type="AlphaFoldDB" id="A0A0C3JIU2"/>
<proteinExistence type="predicted"/>
<evidence type="ECO:0000256" key="2">
    <source>
        <dbReference type="ARBA" id="ARBA00022723"/>
    </source>
</evidence>
<reference evidence="4 5" key="1">
    <citation type="submission" date="2014-04" db="EMBL/GenBank/DDBJ databases">
        <authorList>
            <consortium name="DOE Joint Genome Institute"/>
            <person name="Kuo A."/>
            <person name="Kohler A."/>
            <person name="Costa M.D."/>
            <person name="Nagy L.G."/>
            <person name="Floudas D."/>
            <person name="Copeland A."/>
            <person name="Barry K.W."/>
            <person name="Cichocki N."/>
            <person name="Veneault-Fourrey C."/>
            <person name="LaButti K."/>
            <person name="Lindquist E.A."/>
            <person name="Lipzen A."/>
            <person name="Lundell T."/>
            <person name="Morin E."/>
            <person name="Murat C."/>
            <person name="Sun H."/>
            <person name="Tunlid A."/>
            <person name="Henrissat B."/>
            <person name="Grigoriev I.V."/>
            <person name="Hibbett D.S."/>
            <person name="Martin F."/>
            <person name="Nordberg H.P."/>
            <person name="Cantor M.N."/>
            <person name="Hua S.X."/>
        </authorList>
    </citation>
    <scope>NUCLEOTIDE SEQUENCE [LARGE SCALE GENOMIC DNA]</scope>
    <source>
        <strain evidence="4 5">Marx 270</strain>
    </source>
</reference>
<evidence type="ECO:0000259" key="3">
    <source>
        <dbReference type="Pfam" id="PF13359"/>
    </source>
</evidence>
<dbReference type="Pfam" id="PF13359">
    <property type="entry name" value="DDE_Tnp_4"/>
    <property type="match status" value="1"/>
</dbReference>
<sequence length="157" mass="17718">MVNYGLGHPGSIHDAWVFQGTHITSQPGDHILEDHWTWEDSTYPMEEWCAVPFKKPKGGQLSHNQNLYNKYLSKVCVCVEHTFAALKAVLKIQNERDVKVVVYWVMCCIILHNMVIHFEEEMVGTIKPSSQWAMEEGSGQQDGDMVMVGEAVGTPGQ</sequence>
<name>A0A0C3JIU2_PISTI</name>
<feature type="domain" description="DDE Tnp4" evidence="3">
    <location>
        <begin position="6"/>
        <end position="113"/>
    </location>
</feature>
<gene>
    <name evidence="4" type="ORF">M404DRAFT_160315</name>
</gene>
<evidence type="ECO:0000313" key="4">
    <source>
        <dbReference type="EMBL" id="KIN97521.1"/>
    </source>
</evidence>
<comment type="cofactor">
    <cofactor evidence="1">
        <name>a divalent metal cation</name>
        <dbReference type="ChEBI" id="CHEBI:60240"/>
    </cofactor>
</comment>
<evidence type="ECO:0000313" key="5">
    <source>
        <dbReference type="Proteomes" id="UP000054217"/>
    </source>
</evidence>
<keyword evidence="5" id="KW-1185">Reference proteome</keyword>
<dbReference type="GO" id="GO:0046872">
    <property type="term" value="F:metal ion binding"/>
    <property type="evidence" value="ECO:0007669"/>
    <property type="project" value="UniProtKB-KW"/>
</dbReference>
<dbReference type="Proteomes" id="UP000054217">
    <property type="component" value="Unassembled WGS sequence"/>
</dbReference>
<accession>A0A0C3JIU2</accession>
<keyword evidence="2" id="KW-0479">Metal-binding</keyword>
<protein>
    <recommendedName>
        <fullName evidence="3">DDE Tnp4 domain-containing protein</fullName>
    </recommendedName>
</protein>